<proteinExistence type="predicted"/>
<organism evidence="2 3">
    <name type="scientific">Plicaturopsis crispa FD-325 SS-3</name>
    <dbReference type="NCBI Taxonomy" id="944288"/>
    <lineage>
        <taxon>Eukaryota</taxon>
        <taxon>Fungi</taxon>
        <taxon>Dikarya</taxon>
        <taxon>Basidiomycota</taxon>
        <taxon>Agaricomycotina</taxon>
        <taxon>Agaricomycetes</taxon>
        <taxon>Agaricomycetidae</taxon>
        <taxon>Amylocorticiales</taxon>
        <taxon>Amylocorticiaceae</taxon>
        <taxon>Plicatura</taxon>
        <taxon>Plicaturopsis crispa</taxon>
    </lineage>
</organism>
<reference evidence="2 3" key="1">
    <citation type="submission" date="2014-06" db="EMBL/GenBank/DDBJ databases">
        <title>Evolutionary Origins and Diversification of the Mycorrhizal Mutualists.</title>
        <authorList>
            <consortium name="DOE Joint Genome Institute"/>
            <consortium name="Mycorrhizal Genomics Consortium"/>
            <person name="Kohler A."/>
            <person name="Kuo A."/>
            <person name="Nagy L.G."/>
            <person name="Floudas D."/>
            <person name="Copeland A."/>
            <person name="Barry K.W."/>
            <person name="Cichocki N."/>
            <person name="Veneault-Fourrey C."/>
            <person name="LaButti K."/>
            <person name="Lindquist E.A."/>
            <person name="Lipzen A."/>
            <person name="Lundell T."/>
            <person name="Morin E."/>
            <person name="Murat C."/>
            <person name="Riley R."/>
            <person name="Ohm R."/>
            <person name="Sun H."/>
            <person name="Tunlid A."/>
            <person name="Henrissat B."/>
            <person name="Grigoriev I.V."/>
            <person name="Hibbett D.S."/>
            <person name="Martin F."/>
        </authorList>
    </citation>
    <scope>NUCLEOTIDE SEQUENCE [LARGE SCALE GENOMIC DNA]</scope>
    <source>
        <strain evidence="2 3">FD-325 SS-3</strain>
    </source>
</reference>
<evidence type="ECO:0000313" key="3">
    <source>
        <dbReference type="Proteomes" id="UP000053263"/>
    </source>
</evidence>
<feature type="compositionally biased region" description="Low complexity" evidence="1">
    <location>
        <begin position="576"/>
        <end position="591"/>
    </location>
</feature>
<feature type="compositionally biased region" description="Gly residues" evidence="1">
    <location>
        <begin position="646"/>
        <end position="656"/>
    </location>
</feature>
<dbReference type="AlphaFoldDB" id="A0A0C9T2B4"/>
<dbReference type="Proteomes" id="UP000053263">
    <property type="component" value="Unassembled WGS sequence"/>
</dbReference>
<feature type="compositionally biased region" description="Low complexity" evidence="1">
    <location>
        <begin position="598"/>
        <end position="608"/>
    </location>
</feature>
<dbReference type="HOGENOM" id="CLU_017400_0_0_1"/>
<feature type="compositionally biased region" description="Polar residues" evidence="1">
    <location>
        <begin position="617"/>
        <end position="638"/>
    </location>
</feature>
<dbReference type="OrthoDB" id="2742205at2759"/>
<evidence type="ECO:0000256" key="1">
    <source>
        <dbReference type="SAM" id="MobiDB-lite"/>
    </source>
</evidence>
<gene>
    <name evidence="2" type="ORF">PLICRDRAFT_148183</name>
</gene>
<feature type="region of interest" description="Disordered" evidence="1">
    <location>
        <begin position="573"/>
        <end position="656"/>
    </location>
</feature>
<keyword evidence="3" id="KW-1185">Reference proteome</keyword>
<dbReference type="EMBL" id="KN832578">
    <property type="protein sequence ID" value="KII83419.1"/>
    <property type="molecule type" value="Genomic_DNA"/>
</dbReference>
<sequence length="656" mass="72939">MAPKSASSKFSKIYDSLPPDAQRVLVHDHLMPLLDLVPKERSHKASSAATRLQKKFVGIPVLDLKAKQSEINDLLEELARDAKRSFIKDRGNREELISEIVDSLVDWLNDIWSVVYEYRTNFSLAHNCLLFAAHVLDNLANARGGCKCSFINMFVAVTIKDKSGKVVKSFSLTGANNIDGVLLWIWRELFVSLLDTRNSHEQKRIPDMLADIQTSMNWRSLQGLLFGGTKSEYDDEDYEEECYQYLDDEEDASERCTCHYHASHWSDRIDRRRFRLRDLVQERLTATFKTSPSLRLYASILSIAAEDSGLEGKLCDILASTATSCSESFAAALDIHAAEGNTSNIVTLLDSHYHLLRPRDAPSLQSAAAALADNPLFLPRALQIVEKELVDTARAVHDALLVSFKSMDDEVHKQDMQQILKLRTGSTPREHRVERWVDAVVTPGTNPANPIAFAAMMMGMPIPPGMEDGDDADAFGFLDMDQNDPDLDDLREEFRPRMKDRFEGWTDTAEGMRGGPTVLMKAYRQIIELMPFFAARDVVEEMTVRIQDKASKHHVCDAMDAILAFTKQQRKKLTKQKAAAQNASSAASSSTSPPPTAGPSSSQTSTPPWFGPPGDTQGFSFSFAVNGSPFSPNNNRGPNNSMTGFFGSGGGMEDVD</sequence>
<evidence type="ECO:0000313" key="2">
    <source>
        <dbReference type="EMBL" id="KII83419.1"/>
    </source>
</evidence>
<name>A0A0C9T2B4_PLICR</name>
<accession>A0A0C9T2B4</accession>
<protein>
    <submittedName>
        <fullName evidence="2">Uncharacterized protein</fullName>
    </submittedName>
</protein>